<organism evidence="3 4">
    <name type="scientific">Caenorhabditis bovis</name>
    <dbReference type="NCBI Taxonomy" id="2654633"/>
    <lineage>
        <taxon>Eukaryota</taxon>
        <taxon>Metazoa</taxon>
        <taxon>Ecdysozoa</taxon>
        <taxon>Nematoda</taxon>
        <taxon>Chromadorea</taxon>
        <taxon>Rhabditida</taxon>
        <taxon>Rhabditina</taxon>
        <taxon>Rhabditomorpha</taxon>
        <taxon>Rhabditoidea</taxon>
        <taxon>Rhabditidae</taxon>
        <taxon>Peloderinae</taxon>
        <taxon>Caenorhabditis</taxon>
    </lineage>
</organism>
<keyword evidence="2" id="KW-1133">Transmembrane helix</keyword>
<keyword evidence="4" id="KW-1185">Reference proteome</keyword>
<feature type="region of interest" description="Disordered" evidence="1">
    <location>
        <begin position="127"/>
        <end position="149"/>
    </location>
</feature>
<keyword evidence="2" id="KW-0472">Membrane</keyword>
<proteinExistence type="predicted"/>
<dbReference type="AlphaFoldDB" id="A0A8S1EIL3"/>
<name>A0A8S1EIL3_9PELO</name>
<evidence type="ECO:0000256" key="2">
    <source>
        <dbReference type="SAM" id="Phobius"/>
    </source>
</evidence>
<reference evidence="3 4" key="1">
    <citation type="submission" date="2020-04" db="EMBL/GenBank/DDBJ databases">
        <authorList>
            <person name="Laetsch R D."/>
            <person name="Stevens L."/>
            <person name="Kumar S."/>
            <person name="Blaxter L. M."/>
        </authorList>
    </citation>
    <scope>NUCLEOTIDE SEQUENCE [LARGE SCALE GENOMIC DNA]</scope>
</reference>
<evidence type="ECO:0000256" key="1">
    <source>
        <dbReference type="SAM" id="MobiDB-lite"/>
    </source>
</evidence>
<evidence type="ECO:0000313" key="4">
    <source>
        <dbReference type="Proteomes" id="UP000494206"/>
    </source>
</evidence>
<protein>
    <submittedName>
        <fullName evidence="3">Uncharacterized protein</fullName>
    </submittedName>
</protein>
<feature type="compositionally biased region" description="Basic and acidic residues" evidence="1">
    <location>
        <begin position="127"/>
        <end position="142"/>
    </location>
</feature>
<feature type="transmembrane region" description="Helical" evidence="2">
    <location>
        <begin position="12"/>
        <end position="35"/>
    </location>
</feature>
<gene>
    <name evidence="3" type="ORF">CBOVIS_LOCUS3069</name>
</gene>
<keyword evidence="2" id="KW-0812">Transmembrane</keyword>
<dbReference type="Proteomes" id="UP000494206">
    <property type="component" value="Unassembled WGS sequence"/>
</dbReference>
<comment type="caution">
    <text evidence="3">The sequence shown here is derived from an EMBL/GenBank/DDBJ whole genome shotgun (WGS) entry which is preliminary data.</text>
</comment>
<evidence type="ECO:0000313" key="3">
    <source>
        <dbReference type="EMBL" id="CAB3400047.1"/>
    </source>
</evidence>
<sequence>MGFGVALKNAQGNVATTVLTMVYLLETMLTMWLLLTRLCPVYLTNPNIDGLRYQNRLSEEWETASKQRLRVSRLEALWSAYYRLSVVLNQLKRAVRAEAVPHPAIAVNTFSTAQEISVITVNEETAAKRDESESSDIDRQENIGKTSCSEGVSTTVKELKAMQGKEEMLALDTEFSEDKKEELSKECGTQAVFLKMEDGVNLLQR</sequence>
<accession>A0A8S1EIL3</accession>
<dbReference type="EMBL" id="CADEPM010000002">
    <property type="protein sequence ID" value="CAB3400047.1"/>
    <property type="molecule type" value="Genomic_DNA"/>
</dbReference>